<evidence type="ECO:0000313" key="7">
    <source>
        <dbReference type="Proteomes" id="UP000095709"/>
    </source>
</evidence>
<organism evidence="3 8">
    <name type="scientific">Fusicatenibacter saccharivorans</name>
    <dbReference type="NCBI Taxonomy" id="1150298"/>
    <lineage>
        <taxon>Bacteria</taxon>
        <taxon>Bacillati</taxon>
        <taxon>Bacillota</taxon>
        <taxon>Clostridia</taxon>
        <taxon>Lachnospirales</taxon>
        <taxon>Lachnospiraceae</taxon>
        <taxon>Fusicatenibacter</taxon>
    </lineage>
</organism>
<evidence type="ECO:0000313" key="1">
    <source>
        <dbReference type="EMBL" id="CUO82470.1"/>
    </source>
</evidence>
<accession>A0A174LUU6</accession>
<evidence type="ECO:0000313" key="6">
    <source>
        <dbReference type="Proteomes" id="UP000095706"/>
    </source>
</evidence>
<dbReference type="EMBL" id="JAKNFS010000008">
    <property type="protein sequence ID" value="MCG4765281.1"/>
    <property type="molecule type" value="Genomic_DNA"/>
</dbReference>
<dbReference type="Proteomes" id="UP000768180">
    <property type="component" value="Unassembled WGS sequence"/>
</dbReference>
<dbReference type="EMBL" id="JAFHBD010000069">
    <property type="protein sequence ID" value="MBN2954744.1"/>
    <property type="molecule type" value="Genomic_DNA"/>
</dbReference>
<dbReference type="AlphaFoldDB" id="A0A174LUU6"/>
<reference evidence="6 7" key="1">
    <citation type="submission" date="2015-09" db="EMBL/GenBank/DDBJ databases">
        <authorList>
            <consortium name="Pathogen Informatics"/>
        </authorList>
    </citation>
    <scope>NUCLEOTIDE SEQUENCE [LARGE SCALE GENOMIC DNA]</scope>
    <source>
        <strain evidence="1 6">2789STDY5608849</strain>
        <strain evidence="2 7">2789STDY5834885</strain>
    </source>
</reference>
<dbReference type="Proteomes" id="UP000095709">
    <property type="component" value="Unassembled WGS sequence"/>
</dbReference>
<protein>
    <submittedName>
        <fullName evidence="3">DUF4224 domain-containing protein</fullName>
    </submittedName>
</protein>
<dbReference type="STRING" id="1150298.ERS852406_02938"/>
<keyword evidence="9" id="KW-1185">Reference proteome</keyword>
<name>A0A174LUU6_9FIRM</name>
<evidence type="ECO:0000313" key="8">
    <source>
        <dbReference type="Proteomes" id="UP000737612"/>
    </source>
</evidence>
<dbReference type="OrthoDB" id="2053007at2"/>
<dbReference type="EMBL" id="CYYV01000016">
    <property type="protein sequence ID" value="CUO82470.1"/>
    <property type="molecule type" value="Genomic_DNA"/>
</dbReference>
<dbReference type="Proteomes" id="UP000737612">
    <property type="component" value="Unassembled WGS sequence"/>
</dbReference>
<reference evidence="5 9" key="2">
    <citation type="journal article" date="2020" name="Cell Host Microbe">
        <title>Functional and Genomic Variation between Human-Derived Isolates of Lachnospiraceae Reveals Inter- and Intra-Species Diversity.</title>
        <authorList>
            <person name="Sorbara M.T."/>
            <person name="Littmann E.R."/>
            <person name="Fontana E."/>
            <person name="Moody T.U."/>
            <person name="Kohout C.E."/>
            <person name="Gjonbalaj M."/>
            <person name="Eaton V."/>
            <person name="Seok R."/>
            <person name="Leiner I.M."/>
            <person name="Pamer E.G."/>
        </authorList>
    </citation>
    <scope>NUCLEOTIDE SEQUENCE [LARGE SCALE GENOMIC DNA]</scope>
    <source>
        <strain evidence="5 9">MSK.14.54</strain>
    </source>
</reference>
<reference evidence="4" key="5">
    <citation type="submission" date="2022-01" db="EMBL/GenBank/DDBJ databases">
        <title>Collection of gut derived symbiotic bacterial strains cultured from healthy donors.</title>
        <authorList>
            <person name="Lin H."/>
            <person name="Kohout C."/>
            <person name="Waligurski E."/>
            <person name="Pamer E.G."/>
        </authorList>
    </citation>
    <scope>NUCLEOTIDE SEQUENCE</scope>
    <source>
        <strain evidence="4">DFI.5.49</strain>
    </source>
</reference>
<dbReference type="Proteomes" id="UP001199915">
    <property type="component" value="Unassembled WGS sequence"/>
</dbReference>
<dbReference type="Proteomes" id="UP000095706">
    <property type="component" value="Unassembled WGS sequence"/>
</dbReference>
<evidence type="ECO:0000313" key="9">
    <source>
        <dbReference type="Proteomes" id="UP000768180"/>
    </source>
</evidence>
<sequence>MKPDYDSRINAGLSKEEIAKISGCEDQEMQIRMLRKYRYKLLDEVHEKQQSLDAIDYMICKTKK</sequence>
<dbReference type="RefSeq" id="WP_022462481.1">
    <property type="nucleotide sequence ID" value="NZ_CABJFB010000001.1"/>
</dbReference>
<dbReference type="EMBL" id="CZAL01000011">
    <property type="protein sequence ID" value="CUP54457.1"/>
    <property type="molecule type" value="Genomic_DNA"/>
</dbReference>
<proteinExistence type="predicted"/>
<evidence type="ECO:0000313" key="5">
    <source>
        <dbReference type="EMBL" id="NSE15010.1"/>
    </source>
</evidence>
<evidence type="ECO:0000313" key="2">
    <source>
        <dbReference type="EMBL" id="CUP54457.1"/>
    </source>
</evidence>
<evidence type="ECO:0000313" key="3">
    <source>
        <dbReference type="EMBL" id="MBN2954744.1"/>
    </source>
</evidence>
<dbReference type="GeneID" id="79854147"/>
<gene>
    <name evidence="1" type="ORF">ERS852406_02938</name>
    <name evidence="2" type="ORF">ERS852498_02238</name>
    <name evidence="5" type="ORF">G5B05_00925</name>
    <name evidence="3" type="ORF">JTJ23_14410</name>
    <name evidence="4" type="ORF">L0N21_07125</name>
</gene>
<reference evidence="3" key="4">
    <citation type="submission" date="2021-02" db="EMBL/GenBank/DDBJ databases">
        <title>Metagenome-assembled genomes from human diarrheal sample B26.</title>
        <authorList>
            <person name="Ateba T.P."/>
            <person name="Alayande K.A."/>
            <person name="Mwanza M."/>
        </authorList>
    </citation>
    <scope>NUCLEOTIDE SEQUENCE</scope>
    <source>
        <strain evidence="3">06WH</strain>
    </source>
</reference>
<reference evidence="5" key="3">
    <citation type="submission" date="2020-02" db="EMBL/GenBank/DDBJ databases">
        <authorList>
            <person name="Littmann E."/>
            <person name="Sorbara M."/>
        </authorList>
    </citation>
    <scope>NUCLEOTIDE SEQUENCE</scope>
    <source>
        <strain evidence="5">MSK.14.54</strain>
    </source>
</reference>
<evidence type="ECO:0000313" key="4">
    <source>
        <dbReference type="EMBL" id="MCG4765281.1"/>
    </source>
</evidence>
<dbReference type="EMBL" id="JAAITQ010000001">
    <property type="protein sequence ID" value="NSE15010.1"/>
    <property type="molecule type" value="Genomic_DNA"/>
</dbReference>